<protein>
    <submittedName>
        <fullName evidence="1">Uncharacterized protein</fullName>
    </submittedName>
</protein>
<organism evidence="1 2">
    <name type="scientific">Paraburkholderia sprentiae WSM5005</name>
    <dbReference type="NCBI Taxonomy" id="754502"/>
    <lineage>
        <taxon>Bacteria</taxon>
        <taxon>Pseudomonadati</taxon>
        <taxon>Pseudomonadota</taxon>
        <taxon>Betaproteobacteria</taxon>
        <taxon>Burkholderiales</taxon>
        <taxon>Burkholderiaceae</taxon>
        <taxon>Paraburkholderia</taxon>
    </lineage>
</organism>
<reference evidence="1" key="1">
    <citation type="submission" date="2016-09" db="EMBL/GenBank/DDBJ databases">
        <title>The Complete Genome of Burkholderia sprentiae wsm5005.</title>
        <authorList>
            <person name="De Meyer S."/>
            <person name="Wang P."/>
            <person name="Terpolilli J."/>
        </authorList>
    </citation>
    <scope>NUCLEOTIDE SEQUENCE [LARGE SCALE GENOMIC DNA]</scope>
    <source>
        <strain evidence="1">WSM5005</strain>
    </source>
</reference>
<sequence>MDIALSFQKKRNETMGLGGVPALRASCLSRGCCRHASKPDVDAQPAGEACSRGIVLISITPAIDVALNWPTGQGAAGAGGHAAEDEGSRVT</sequence>
<name>A0A8F4KJL7_9BURK</name>
<dbReference type="AlphaFoldDB" id="A0A8F4KJL7"/>
<gene>
    <name evidence="1" type="ORF">BJG93_35075</name>
</gene>
<dbReference type="EMBL" id="CP017561">
    <property type="protein sequence ID" value="QXE07176.1"/>
    <property type="molecule type" value="Genomic_DNA"/>
</dbReference>
<keyword evidence="2" id="KW-1185">Reference proteome</keyword>
<evidence type="ECO:0000313" key="2">
    <source>
        <dbReference type="Proteomes" id="UP000179860"/>
    </source>
</evidence>
<dbReference type="OrthoDB" id="9104851at2"/>
<dbReference type="KEGG" id="pspw:BJG93_35075"/>
<evidence type="ECO:0000313" key="1">
    <source>
        <dbReference type="EMBL" id="QXE07176.1"/>
    </source>
</evidence>
<accession>A0A8F4KJL7</accession>
<dbReference type="Proteomes" id="UP000179860">
    <property type="component" value="Chromosome 1"/>
</dbReference>
<dbReference type="RefSeq" id="WP_154671812.1">
    <property type="nucleotide sequence ID" value="NZ_CP017561.2"/>
</dbReference>
<proteinExistence type="predicted"/>